<dbReference type="PANTHER" id="PTHR34075:SF5">
    <property type="entry name" value="BLR3430 PROTEIN"/>
    <property type="match status" value="1"/>
</dbReference>
<feature type="domain" description="ChsH2 C-terminal OB-fold" evidence="1">
    <location>
        <begin position="57"/>
        <end position="113"/>
    </location>
</feature>
<accession>A0A3L7ACA4</accession>
<dbReference type="SUPFAM" id="SSF50249">
    <property type="entry name" value="Nucleic acid-binding proteins"/>
    <property type="match status" value="1"/>
</dbReference>
<dbReference type="InterPro" id="IPR022002">
    <property type="entry name" value="ChsH2_Znr"/>
</dbReference>
<feature type="domain" description="ChsH2 rubredoxin-like zinc ribbon" evidence="2">
    <location>
        <begin position="23"/>
        <end position="49"/>
    </location>
</feature>
<proteinExistence type="predicted"/>
<dbReference type="AlphaFoldDB" id="A0A3L7ACA4"/>
<evidence type="ECO:0000259" key="1">
    <source>
        <dbReference type="Pfam" id="PF01796"/>
    </source>
</evidence>
<evidence type="ECO:0008006" key="5">
    <source>
        <dbReference type="Google" id="ProtNLM"/>
    </source>
</evidence>
<dbReference type="PANTHER" id="PTHR34075">
    <property type="entry name" value="BLR3430 PROTEIN"/>
    <property type="match status" value="1"/>
</dbReference>
<evidence type="ECO:0000259" key="2">
    <source>
        <dbReference type="Pfam" id="PF12172"/>
    </source>
</evidence>
<dbReference type="InterPro" id="IPR012340">
    <property type="entry name" value="NA-bd_OB-fold"/>
</dbReference>
<dbReference type="OrthoDB" id="7595207at2"/>
<sequence length="134" mass="13830">MTADTDLLKLINPALVEAAASGPRLLGGACRACGARSFPRAAVCTDCLSIDVETLALPSEGRLYSYSVVHQAPKGWDVPYVLGYVDLPDGLRVLAHIAAPPAAIAIDQQVRLALGVVGTDAAGAPLSTYTFVPA</sequence>
<dbReference type="Proteomes" id="UP000269692">
    <property type="component" value="Unassembled WGS sequence"/>
</dbReference>
<dbReference type="RefSeq" id="WP_121623793.1">
    <property type="nucleotide sequence ID" value="NZ_JACIIW010000001.1"/>
</dbReference>
<protein>
    <recommendedName>
        <fullName evidence="5">Zn-ribbon domain-containing OB-fold protein</fullName>
    </recommendedName>
</protein>
<evidence type="ECO:0000313" key="3">
    <source>
        <dbReference type="EMBL" id="RLP77614.1"/>
    </source>
</evidence>
<dbReference type="Pfam" id="PF12172">
    <property type="entry name" value="zf-ChsH2"/>
    <property type="match status" value="1"/>
</dbReference>
<gene>
    <name evidence="3" type="ORF">D9R14_13170</name>
</gene>
<comment type="caution">
    <text evidence="3">The sequence shown here is derived from an EMBL/GenBank/DDBJ whole genome shotgun (WGS) entry which is preliminary data.</text>
</comment>
<dbReference type="EMBL" id="RCTF01000010">
    <property type="protein sequence ID" value="RLP77614.1"/>
    <property type="molecule type" value="Genomic_DNA"/>
</dbReference>
<evidence type="ECO:0000313" key="4">
    <source>
        <dbReference type="Proteomes" id="UP000269692"/>
    </source>
</evidence>
<dbReference type="Pfam" id="PF01796">
    <property type="entry name" value="OB_ChsH2_C"/>
    <property type="match status" value="1"/>
</dbReference>
<dbReference type="InterPro" id="IPR052513">
    <property type="entry name" value="Thioester_dehydratase-like"/>
</dbReference>
<keyword evidence="4" id="KW-1185">Reference proteome</keyword>
<organism evidence="3 4">
    <name type="scientific">Xanthobacter tagetidis</name>
    <dbReference type="NCBI Taxonomy" id="60216"/>
    <lineage>
        <taxon>Bacteria</taxon>
        <taxon>Pseudomonadati</taxon>
        <taxon>Pseudomonadota</taxon>
        <taxon>Alphaproteobacteria</taxon>
        <taxon>Hyphomicrobiales</taxon>
        <taxon>Xanthobacteraceae</taxon>
        <taxon>Xanthobacter</taxon>
    </lineage>
</organism>
<dbReference type="InterPro" id="IPR002878">
    <property type="entry name" value="ChsH2_C"/>
</dbReference>
<reference evidence="3 4" key="1">
    <citation type="submission" date="2018-10" db="EMBL/GenBank/DDBJ databases">
        <title>Xanthobacter tagetidis genome sequencing and assembly.</title>
        <authorList>
            <person name="Maclea K.S."/>
            <person name="Goen A.E."/>
            <person name="Fatima S.A."/>
        </authorList>
    </citation>
    <scope>NUCLEOTIDE SEQUENCE [LARGE SCALE GENOMIC DNA]</scope>
    <source>
        <strain evidence="3 4">ATCC 700314</strain>
    </source>
</reference>
<name>A0A3L7ACA4_9HYPH</name>